<evidence type="ECO:0000313" key="2">
    <source>
        <dbReference type="EMBL" id="ROV99200.1"/>
    </source>
</evidence>
<protein>
    <submittedName>
        <fullName evidence="2">Uncharacterized protein</fullName>
    </submittedName>
</protein>
<feature type="compositionally biased region" description="Low complexity" evidence="1">
    <location>
        <begin position="124"/>
        <end position="137"/>
    </location>
</feature>
<feature type="region of interest" description="Disordered" evidence="1">
    <location>
        <begin position="84"/>
        <end position="105"/>
    </location>
</feature>
<dbReference type="AlphaFoldDB" id="A0A423W779"/>
<proteinExistence type="predicted"/>
<reference evidence="2 3" key="1">
    <citation type="submission" date="2015-09" db="EMBL/GenBank/DDBJ databases">
        <title>Host preference determinants of Valsa canker pathogens revealed by comparative genomics.</title>
        <authorList>
            <person name="Yin Z."/>
            <person name="Huang L."/>
        </authorList>
    </citation>
    <scope>NUCLEOTIDE SEQUENCE [LARGE SCALE GENOMIC DNA]</scope>
    <source>
        <strain evidence="2 3">SXYLt</strain>
    </source>
</reference>
<dbReference type="Proteomes" id="UP000285146">
    <property type="component" value="Unassembled WGS sequence"/>
</dbReference>
<gene>
    <name evidence="2" type="ORF">VPNG_08200</name>
</gene>
<dbReference type="InParanoid" id="A0A423W779"/>
<feature type="compositionally biased region" description="Polar residues" evidence="1">
    <location>
        <begin position="88"/>
        <end position="105"/>
    </location>
</feature>
<comment type="caution">
    <text evidence="2">The sequence shown here is derived from an EMBL/GenBank/DDBJ whole genome shotgun (WGS) entry which is preliminary data.</text>
</comment>
<dbReference type="EMBL" id="LKEB01000059">
    <property type="protein sequence ID" value="ROV99200.1"/>
    <property type="molecule type" value="Genomic_DNA"/>
</dbReference>
<organism evidence="2 3">
    <name type="scientific">Cytospora leucostoma</name>
    <dbReference type="NCBI Taxonomy" id="1230097"/>
    <lineage>
        <taxon>Eukaryota</taxon>
        <taxon>Fungi</taxon>
        <taxon>Dikarya</taxon>
        <taxon>Ascomycota</taxon>
        <taxon>Pezizomycotina</taxon>
        <taxon>Sordariomycetes</taxon>
        <taxon>Sordariomycetidae</taxon>
        <taxon>Diaporthales</taxon>
        <taxon>Cytosporaceae</taxon>
        <taxon>Cytospora</taxon>
    </lineage>
</organism>
<name>A0A423W779_9PEZI</name>
<accession>A0A423W779</accession>
<feature type="region of interest" description="Disordered" evidence="1">
    <location>
        <begin position="118"/>
        <end position="137"/>
    </location>
</feature>
<keyword evidence="3" id="KW-1185">Reference proteome</keyword>
<dbReference type="OrthoDB" id="2283488at2759"/>
<evidence type="ECO:0000313" key="3">
    <source>
        <dbReference type="Proteomes" id="UP000285146"/>
    </source>
</evidence>
<sequence>MVMNLYRPFVNFKTIGGMAVERDRHHRRLPPRAPLGPAHGGGEAFELFGRNNIAVARSAASVTRDLVAKADLLVGRLTGGSGELGRSFGSSQQRGWQQQPSVSESVRQDFVAAPAPGEDLEHFSASCPSGSRMPSSSADQQLQFEAFNWTTTDFLVL</sequence>
<evidence type="ECO:0000256" key="1">
    <source>
        <dbReference type="SAM" id="MobiDB-lite"/>
    </source>
</evidence>